<reference evidence="1 2" key="1">
    <citation type="submission" date="2024-06" db="EMBL/GenBank/DDBJ databases">
        <authorList>
            <person name="Kaempfer P."/>
            <person name="Viver T."/>
        </authorList>
    </citation>
    <scope>NUCLEOTIDE SEQUENCE [LARGE SCALE GENOMIC DNA]</scope>
    <source>
        <strain evidence="1 2">ST-119</strain>
    </source>
</reference>
<sequence length="111" mass="12575">MAKQLFPLSLAEEQLKAVSDLAAVNYSPEKIALYLGVDKKLFLQHWYDHDTDIRIAYDGGQLEAEFLTNQKQLELAKSGNITAAQIYFKEAEKVRVDNIRKQILFGGDEGE</sequence>
<dbReference type="RefSeq" id="WP_408084993.1">
    <property type="nucleotide sequence ID" value="NZ_JBELPZ010000009.1"/>
</dbReference>
<name>A0ABW8YWN2_9FLAO</name>
<evidence type="ECO:0000313" key="2">
    <source>
        <dbReference type="Proteomes" id="UP001629156"/>
    </source>
</evidence>
<proteinExistence type="predicted"/>
<dbReference type="EMBL" id="JBELPZ010000009">
    <property type="protein sequence ID" value="MFL9844736.1"/>
    <property type="molecule type" value="Genomic_DNA"/>
</dbReference>
<keyword evidence="2" id="KW-1185">Reference proteome</keyword>
<dbReference type="Proteomes" id="UP001629156">
    <property type="component" value="Unassembled WGS sequence"/>
</dbReference>
<evidence type="ECO:0000313" key="1">
    <source>
        <dbReference type="EMBL" id="MFL9844736.1"/>
    </source>
</evidence>
<organism evidence="1 2">
    <name type="scientific">Flavobacterium rhizosphaerae</name>
    <dbReference type="NCBI Taxonomy" id="3163298"/>
    <lineage>
        <taxon>Bacteria</taxon>
        <taxon>Pseudomonadati</taxon>
        <taxon>Bacteroidota</taxon>
        <taxon>Flavobacteriia</taxon>
        <taxon>Flavobacteriales</taxon>
        <taxon>Flavobacteriaceae</taxon>
        <taxon>Flavobacterium</taxon>
    </lineage>
</organism>
<accession>A0ABW8YWN2</accession>
<gene>
    <name evidence="1" type="ORF">ABS766_09940</name>
</gene>
<protein>
    <submittedName>
        <fullName evidence="1">Uncharacterized protein</fullName>
    </submittedName>
</protein>
<comment type="caution">
    <text evidence="1">The sequence shown here is derived from an EMBL/GenBank/DDBJ whole genome shotgun (WGS) entry which is preliminary data.</text>
</comment>